<dbReference type="PROSITE" id="PS50262">
    <property type="entry name" value="G_PROTEIN_RECEP_F1_2"/>
    <property type="match status" value="1"/>
</dbReference>
<proteinExistence type="predicted"/>
<feature type="transmembrane region" description="Helical" evidence="8">
    <location>
        <begin position="187"/>
        <end position="214"/>
    </location>
</feature>
<dbReference type="OrthoDB" id="6147321at2759"/>
<keyword evidence="3 8" id="KW-1133">Transmembrane helix</keyword>
<feature type="transmembrane region" description="Helical" evidence="8">
    <location>
        <begin position="58"/>
        <end position="78"/>
    </location>
</feature>
<feature type="transmembrane region" description="Helical" evidence="8">
    <location>
        <begin position="21"/>
        <end position="46"/>
    </location>
</feature>
<evidence type="ECO:0000256" key="6">
    <source>
        <dbReference type="ARBA" id="ARBA00023170"/>
    </source>
</evidence>
<feature type="domain" description="G-protein coupled receptors family 1 profile" evidence="9">
    <location>
        <begin position="38"/>
        <end position="291"/>
    </location>
</feature>
<gene>
    <name evidence="10" type="primary">RvY_08359-1</name>
    <name evidence="10" type="synonym">RvY_08359.1</name>
    <name evidence="10" type="ORF">RvY_08359</name>
</gene>
<protein>
    <recommendedName>
        <fullName evidence="9">G-protein coupled receptors family 1 profile domain-containing protein</fullName>
    </recommendedName>
</protein>
<dbReference type="PANTHER" id="PTHR24243">
    <property type="entry name" value="G-PROTEIN COUPLED RECEPTOR"/>
    <property type="match status" value="1"/>
</dbReference>
<organism evidence="10 11">
    <name type="scientific">Ramazzottius varieornatus</name>
    <name type="common">Water bear</name>
    <name type="synonym">Tardigrade</name>
    <dbReference type="NCBI Taxonomy" id="947166"/>
    <lineage>
        <taxon>Eukaryota</taxon>
        <taxon>Metazoa</taxon>
        <taxon>Ecdysozoa</taxon>
        <taxon>Tardigrada</taxon>
        <taxon>Eutardigrada</taxon>
        <taxon>Parachela</taxon>
        <taxon>Hypsibioidea</taxon>
        <taxon>Ramazzottiidae</taxon>
        <taxon>Ramazzottius</taxon>
    </lineage>
</organism>
<evidence type="ECO:0000259" key="9">
    <source>
        <dbReference type="PROSITE" id="PS50262"/>
    </source>
</evidence>
<evidence type="ECO:0000256" key="7">
    <source>
        <dbReference type="ARBA" id="ARBA00023224"/>
    </source>
</evidence>
<evidence type="ECO:0000256" key="4">
    <source>
        <dbReference type="ARBA" id="ARBA00023040"/>
    </source>
</evidence>
<comment type="subcellular location">
    <subcellularLocation>
        <location evidence="1">Membrane</location>
        <topology evidence="1">Multi-pass membrane protein</topology>
    </subcellularLocation>
</comment>
<feature type="transmembrane region" description="Helical" evidence="8">
    <location>
        <begin position="278"/>
        <end position="298"/>
    </location>
</feature>
<evidence type="ECO:0000313" key="10">
    <source>
        <dbReference type="EMBL" id="GAU96996.1"/>
    </source>
</evidence>
<keyword evidence="6" id="KW-0675">Receptor</keyword>
<comment type="caution">
    <text evidence="10">The sequence shown here is derived from an EMBL/GenBank/DDBJ whole genome shotgun (WGS) entry which is preliminary data.</text>
</comment>
<keyword evidence="2 8" id="KW-0812">Transmembrane</keyword>
<dbReference type="SUPFAM" id="SSF81321">
    <property type="entry name" value="Family A G protein-coupled receptor-like"/>
    <property type="match status" value="1"/>
</dbReference>
<evidence type="ECO:0000256" key="5">
    <source>
        <dbReference type="ARBA" id="ARBA00023136"/>
    </source>
</evidence>
<feature type="transmembrane region" description="Helical" evidence="8">
    <location>
        <begin position="235"/>
        <end position="258"/>
    </location>
</feature>
<dbReference type="Pfam" id="PF00001">
    <property type="entry name" value="7tm_1"/>
    <property type="match status" value="1"/>
</dbReference>
<evidence type="ECO:0000256" key="3">
    <source>
        <dbReference type="ARBA" id="ARBA00022989"/>
    </source>
</evidence>
<sequence>MLNHTFQNVTPVLSFDDPASVIWWFVACFFLHVIGVVANVALMVAVWNDRTSHKGSRFLVSSMAFANLLMASFFMPSANIEVLVRHLRQSASTNHAKFCTFFYAGYYTTQTSAAWIEVALAVNRLIAIVFPRHYDRFRSLKVSIEMVLAAVLIGVSVSFLTAGGIGASYSTQPNGYCMFQNYNNLGAFLGMMVSFIPYGLAMLVALAIFVSTCLRPRVSPLPLKVRHHRIMSRRMVVAQAMFASSVWCLLCTLPVFVVGALMPELTTRETSLIRWLKVSYTAEFAIDPLVFFAISSTYRQALMTTIRRWIRNGRSL</sequence>
<dbReference type="Gene3D" id="1.20.1070.10">
    <property type="entry name" value="Rhodopsin 7-helix transmembrane proteins"/>
    <property type="match status" value="1"/>
</dbReference>
<feature type="transmembrane region" description="Helical" evidence="8">
    <location>
        <begin position="142"/>
        <end position="167"/>
    </location>
</feature>
<evidence type="ECO:0000256" key="1">
    <source>
        <dbReference type="ARBA" id="ARBA00004141"/>
    </source>
</evidence>
<dbReference type="PANTHER" id="PTHR24243:SF208">
    <property type="entry name" value="PYROKININ-1 RECEPTOR"/>
    <property type="match status" value="1"/>
</dbReference>
<dbReference type="AlphaFoldDB" id="A0A1D1V5J5"/>
<dbReference type="GO" id="GO:0016020">
    <property type="term" value="C:membrane"/>
    <property type="evidence" value="ECO:0007669"/>
    <property type="project" value="UniProtKB-SubCell"/>
</dbReference>
<reference evidence="10 11" key="1">
    <citation type="journal article" date="2016" name="Nat. Commun.">
        <title>Extremotolerant tardigrade genome and improved radiotolerance of human cultured cells by tardigrade-unique protein.</title>
        <authorList>
            <person name="Hashimoto T."/>
            <person name="Horikawa D.D."/>
            <person name="Saito Y."/>
            <person name="Kuwahara H."/>
            <person name="Kozuka-Hata H."/>
            <person name="Shin-I T."/>
            <person name="Minakuchi Y."/>
            <person name="Ohishi K."/>
            <person name="Motoyama A."/>
            <person name="Aizu T."/>
            <person name="Enomoto A."/>
            <person name="Kondo K."/>
            <person name="Tanaka S."/>
            <person name="Hara Y."/>
            <person name="Koshikawa S."/>
            <person name="Sagara H."/>
            <person name="Miura T."/>
            <person name="Yokobori S."/>
            <person name="Miyagawa K."/>
            <person name="Suzuki Y."/>
            <person name="Kubo T."/>
            <person name="Oyama M."/>
            <person name="Kohara Y."/>
            <person name="Fujiyama A."/>
            <person name="Arakawa K."/>
            <person name="Katayama T."/>
            <person name="Toyoda A."/>
            <person name="Kunieda T."/>
        </authorList>
    </citation>
    <scope>NUCLEOTIDE SEQUENCE [LARGE SCALE GENOMIC DNA]</scope>
    <source>
        <strain evidence="10 11">YOKOZUNA-1</strain>
    </source>
</reference>
<dbReference type="InterPro" id="IPR000276">
    <property type="entry name" value="GPCR_Rhodpsn"/>
</dbReference>
<evidence type="ECO:0000256" key="8">
    <source>
        <dbReference type="SAM" id="Phobius"/>
    </source>
</evidence>
<keyword evidence="4" id="KW-0297">G-protein coupled receptor</keyword>
<keyword evidence="7" id="KW-0807">Transducer</keyword>
<dbReference type="InterPro" id="IPR017452">
    <property type="entry name" value="GPCR_Rhodpsn_7TM"/>
</dbReference>
<keyword evidence="5 8" id="KW-0472">Membrane</keyword>
<keyword evidence="11" id="KW-1185">Reference proteome</keyword>
<evidence type="ECO:0000256" key="2">
    <source>
        <dbReference type="ARBA" id="ARBA00022692"/>
    </source>
</evidence>
<dbReference type="Proteomes" id="UP000186922">
    <property type="component" value="Unassembled WGS sequence"/>
</dbReference>
<dbReference type="CDD" id="cd00637">
    <property type="entry name" value="7tm_classA_rhodopsin-like"/>
    <property type="match status" value="1"/>
</dbReference>
<accession>A0A1D1V5J5</accession>
<dbReference type="GO" id="GO:0004930">
    <property type="term" value="F:G protein-coupled receptor activity"/>
    <property type="evidence" value="ECO:0007669"/>
    <property type="project" value="UniProtKB-KW"/>
</dbReference>
<evidence type="ECO:0000313" key="11">
    <source>
        <dbReference type="Proteomes" id="UP000186922"/>
    </source>
</evidence>
<dbReference type="EMBL" id="BDGG01000004">
    <property type="protein sequence ID" value="GAU96996.1"/>
    <property type="molecule type" value="Genomic_DNA"/>
</dbReference>
<name>A0A1D1V5J5_RAMVA</name>